<dbReference type="SUPFAM" id="SSF103473">
    <property type="entry name" value="MFS general substrate transporter"/>
    <property type="match status" value="1"/>
</dbReference>
<dbReference type="PANTHER" id="PTHR23514">
    <property type="entry name" value="BYPASS OF STOP CODON PROTEIN 6"/>
    <property type="match status" value="1"/>
</dbReference>
<feature type="transmembrane region" description="Helical" evidence="7">
    <location>
        <begin position="205"/>
        <end position="226"/>
    </location>
</feature>
<feature type="transmembrane region" description="Helical" evidence="7">
    <location>
        <begin position="276"/>
        <end position="295"/>
    </location>
</feature>
<dbReference type="GO" id="GO:0022857">
    <property type="term" value="F:transmembrane transporter activity"/>
    <property type="evidence" value="ECO:0007669"/>
    <property type="project" value="InterPro"/>
</dbReference>
<feature type="transmembrane region" description="Helical" evidence="7">
    <location>
        <begin position="246"/>
        <end position="264"/>
    </location>
</feature>
<dbReference type="GO" id="GO:0012505">
    <property type="term" value="C:endomembrane system"/>
    <property type="evidence" value="ECO:0007669"/>
    <property type="project" value="UniProtKB-SubCell"/>
</dbReference>
<dbReference type="Proteomes" id="UP000295479">
    <property type="component" value="Unassembled WGS sequence"/>
</dbReference>
<evidence type="ECO:0000313" key="10">
    <source>
        <dbReference type="Proteomes" id="UP000295479"/>
    </source>
</evidence>
<evidence type="ECO:0000256" key="4">
    <source>
        <dbReference type="ARBA" id="ARBA00022692"/>
    </source>
</evidence>
<organism evidence="9 10">
    <name type="scientific">Flavobacterium cellulosilyticum</name>
    <dbReference type="NCBI Taxonomy" id="2541731"/>
    <lineage>
        <taxon>Bacteria</taxon>
        <taxon>Pseudomonadati</taxon>
        <taxon>Bacteroidota</taxon>
        <taxon>Flavobacteriia</taxon>
        <taxon>Flavobacteriales</taxon>
        <taxon>Flavobacteriaceae</taxon>
        <taxon>Flavobacterium</taxon>
    </lineage>
</organism>
<proteinExistence type="inferred from homology"/>
<protein>
    <submittedName>
        <fullName evidence="9">MFS transporter</fullName>
    </submittedName>
</protein>
<feature type="transmembrane region" description="Helical" evidence="7">
    <location>
        <begin position="301"/>
        <end position="324"/>
    </location>
</feature>
<evidence type="ECO:0000256" key="1">
    <source>
        <dbReference type="ARBA" id="ARBA00004127"/>
    </source>
</evidence>
<evidence type="ECO:0000256" key="2">
    <source>
        <dbReference type="ARBA" id="ARBA00008335"/>
    </source>
</evidence>
<feature type="transmembrane region" description="Helical" evidence="7">
    <location>
        <begin position="161"/>
        <end position="184"/>
    </location>
</feature>
<dbReference type="Pfam" id="PF07690">
    <property type="entry name" value="MFS_1"/>
    <property type="match status" value="1"/>
</dbReference>
<feature type="transmembrane region" description="Helical" evidence="7">
    <location>
        <begin position="134"/>
        <end position="155"/>
    </location>
</feature>
<dbReference type="PANTHER" id="PTHR23514:SF3">
    <property type="entry name" value="BYPASS OF STOP CODON PROTEIN 6"/>
    <property type="match status" value="1"/>
</dbReference>
<dbReference type="EMBL" id="SMFK01000014">
    <property type="protein sequence ID" value="TDD94714.1"/>
    <property type="molecule type" value="Genomic_DNA"/>
</dbReference>
<dbReference type="Gene3D" id="1.20.1250.20">
    <property type="entry name" value="MFS general substrate transporter like domains"/>
    <property type="match status" value="1"/>
</dbReference>
<reference evidence="9 10" key="1">
    <citation type="submission" date="2019-03" db="EMBL/GenBank/DDBJ databases">
        <title>Flavobacterium AR-3-4 sp. nov. isolated from arctic soil.</title>
        <authorList>
            <person name="Chaudhary D.K."/>
        </authorList>
    </citation>
    <scope>NUCLEOTIDE SEQUENCE [LARGE SCALE GENOMIC DNA]</scope>
    <source>
        <strain evidence="9 10">AR-3-4</strain>
    </source>
</reference>
<dbReference type="InterPro" id="IPR011701">
    <property type="entry name" value="MFS"/>
</dbReference>
<dbReference type="OrthoDB" id="9770492at2"/>
<feature type="transmembrane region" description="Helical" evidence="7">
    <location>
        <begin position="331"/>
        <end position="354"/>
    </location>
</feature>
<dbReference type="RefSeq" id="WP_132008361.1">
    <property type="nucleotide sequence ID" value="NZ_SMFK01000014.1"/>
</dbReference>
<evidence type="ECO:0000256" key="7">
    <source>
        <dbReference type="SAM" id="Phobius"/>
    </source>
</evidence>
<keyword evidence="5 7" id="KW-1133">Transmembrane helix</keyword>
<feature type="transmembrane region" description="Helical" evidence="7">
    <location>
        <begin position="366"/>
        <end position="385"/>
    </location>
</feature>
<evidence type="ECO:0000256" key="6">
    <source>
        <dbReference type="ARBA" id="ARBA00023136"/>
    </source>
</evidence>
<dbReference type="PROSITE" id="PS50850">
    <property type="entry name" value="MFS"/>
    <property type="match status" value="1"/>
</dbReference>
<evidence type="ECO:0000313" key="9">
    <source>
        <dbReference type="EMBL" id="TDD94714.1"/>
    </source>
</evidence>
<feature type="domain" description="Major facilitator superfamily (MFS) profile" evidence="8">
    <location>
        <begin position="6"/>
        <end position="389"/>
    </location>
</feature>
<feature type="transmembrane region" description="Helical" evidence="7">
    <location>
        <begin position="42"/>
        <end position="60"/>
    </location>
</feature>
<dbReference type="InterPro" id="IPR020846">
    <property type="entry name" value="MFS_dom"/>
</dbReference>
<comment type="similarity">
    <text evidence="2">Belongs to the major facilitator superfamily.</text>
</comment>
<name>A0A4R5CC43_9FLAO</name>
<evidence type="ECO:0000256" key="3">
    <source>
        <dbReference type="ARBA" id="ARBA00022448"/>
    </source>
</evidence>
<keyword evidence="10" id="KW-1185">Reference proteome</keyword>
<sequence>MMKKMTAIVALMAVFTLAICFIILGSVSVELMAALKIDAGQFGSLVMGLFLTSCIVQFLIGPLVDKYGYKSLAVFGFSVTALSMFLLAFATTFSVAFMACILLGFGGMSLNTVGNTLIPVVLFDGKDPARASNFGNGFFGLGYVLTPLLIVFILQTEGLNYTTALIIIGVLSLVFLVFALSTSFPQVPSGFTYSKAFKVLFKPAVLLAAFALFCYMSLEISMGTWIKKLMEELFGGSENINATIQAGLVLSLFGGSMMIGRFLTSTIKNLTAIGSRVIIFSSVLALVSIFLMIVAKGPVLGIIAVLLAGIAFAPIFPTIVGVTFSKFDPSLYGSIFGIIFSAGLLGGTLIPKFIGDLSVGSTVQQSLPIAGIMAGMLLVISLFIGRVGKLKVK</sequence>
<keyword evidence="3" id="KW-0813">Transport</keyword>
<comment type="subcellular location">
    <subcellularLocation>
        <location evidence="1">Endomembrane system</location>
        <topology evidence="1">Multi-pass membrane protein</topology>
    </subcellularLocation>
</comment>
<keyword evidence="4 7" id="KW-0812">Transmembrane</keyword>
<feature type="transmembrane region" description="Helical" evidence="7">
    <location>
        <begin position="96"/>
        <end position="122"/>
    </location>
</feature>
<comment type="caution">
    <text evidence="9">The sequence shown here is derived from an EMBL/GenBank/DDBJ whole genome shotgun (WGS) entry which is preliminary data.</text>
</comment>
<dbReference type="InterPro" id="IPR036259">
    <property type="entry name" value="MFS_trans_sf"/>
</dbReference>
<evidence type="ECO:0000259" key="8">
    <source>
        <dbReference type="PROSITE" id="PS50850"/>
    </source>
</evidence>
<gene>
    <name evidence="9" type="ORF">E0F76_15900</name>
</gene>
<keyword evidence="6 7" id="KW-0472">Membrane</keyword>
<feature type="transmembrane region" description="Helical" evidence="7">
    <location>
        <begin position="72"/>
        <end position="90"/>
    </location>
</feature>
<dbReference type="InterPro" id="IPR051788">
    <property type="entry name" value="MFS_Transporter"/>
</dbReference>
<dbReference type="GO" id="GO:0016020">
    <property type="term" value="C:membrane"/>
    <property type="evidence" value="ECO:0007669"/>
    <property type="project" value="TreeGrafter"/>
</dbReference>
<dbReference type="AlphaFoldDB" id="A0A4R5CC43"/>
<accession>A0A4R5CC43</accession>
<evidence type="ECO:0000256" key="5">
    <source>
        <dbReference type="ARBA" id="ARBA00022989"/>
    </source>
</evidence>